<keyword evidence="2" id="KW-1185">Reference proteome</keyword>
<name>A0A7J8DLH4_ROUAE</name>
<evidence type="ECO:0000313" key="1">
    <source>
        <dbReference type="EMBL" id="KAF6423836.1"/>
    </source>
</evidence>
<accession>A0A7J8DLH4</accession>
<protein>
    <submittedName>
        <fullName evidence="1">SLX4 interacting protein</fullName>
    </submittedName>
</protein>
<comment type="caution">
    <text evidence="1">The sequence shown here is derived from an EMBL/GenBank/DDBJ whole genome shotgun (WGS) entry which is preliminary data.</text>
</comment>
<dbReference type="Proteomes" id="UP000593571">
    <property type="component" value="Unassembled WGS sequence"/>
</dbReference>
<dbReference type="PANTHER" id="PTHR28557:SF1">
    <property type="entry name" value="PROTEIN SLX4IP"/>
    <property type="match status" value="1"/>
</dbReference>
<proteinExistence type="predicted"/>
<reference evidence="1 2" key="1">
    <citation type="journal article" date="2020" name="Nature">
        <title>Six reference-quality genomes reveal evolution of bat adaptations.</title>
        <authorList>
            <person name="Jebb D."/>
            <person name="Huang Z."/>
            <person name="Pippel M."/>
            <person name="Hughes G.M."/>
            <person name="Lavrichenko K."/>
            <person name="Devanna P."/>
            <person name="Winkler S."/>
            <person name="Jermiin L.S."/>
            <person name="Skirmuntt E.C."/>
            <person name="Katzourakis A."/>
            <person name="Burkitt-Gray L."/>
            <person name="Ray D.A."/>
            <person name="Sullivan K.A.M."/>
            <person name="Roscito J.G."/>
            <person name="Kirilenko B.M."/>
            <person name="Davalos L.M."/>
            <person name="Corthals A.P."/>
            <person name="Power M.L."/>
            <person name="Jones G."/>
            <person name="Ransome R.D."/>
            <person name="Dechmann D.K.N."/>
            <person name="Locatelli A.G."/>
            <person name="Puechmaille S.J."/>
            <person name="Fedrigo O."/>
            <person name="Jarvis E.D."/>
            <person name="Hiller M."/>
            <person name="Vernes S.C."/>
            <person name="Myers E.W."/>
            <person name="Teeling E.C."/>
        </authorList>
    </citation>
    <scope>NUCLEOTIDE SEQUENCE [LARGE SCALE GENOMIC DNA]</scope>
    <source>
        <strain evidence="1">MRouAeg1</strain>
        <tissue evidence="1">Muscle</tissue>
    </source>
</reference>
<dbReference type="InterPro" id="IPR031479">
    <property type="entry name" value="SLX4IP"/>
</dbReference>
<evidence type="ECO:0000313" key="2">
    <source>
        <dbReference type="Proteomes" id="UP000593571"/>
    </source>
</evidence>
<gene>
    <name evidence="1" type="ORF">HJG63_018037</name>
</gene>
<dbReference type="EMBL" id="JACASE010000012">
    <property type="protein sequence ID" value="KAF6423836.1"/>
    <property type="molecule type" value="Genomic_DNA"/>
</dbReference>
<dbReference type="AlphaFoldDB" id="A0A7J8DLH4"/>
<dbReference type="PANTHER" id="PTHR28557">
    <property type="entry name" value="PROTEIN SLX4IP"/>
    <property type="match status" value="1"/>
</dbReference>
<organism evidence="1 2">
    <name type="scientific">Rousettus aegyptiacus</name>
    <name type="common">Egyptian fruit bat</name>
    <name type="synonym">Pteropus aegyptiacus</name>
    <dbReference type="NCBI Taxonomy" id="9407"/>
    <lineage>
        <taxon>Eukaryota</taxon>
        <taxon>Metazoa</taxon>
        <taxon>Chordata</taxon>
        <taxon>Craniata</taxon>
        <taxon>Vertebrata</taxon>
        <taxon>Euteleostomi</taxon>
        <taxon>Mammalia</taxon>
        <taxon>Eutheria</taxon>
        <taxon>Laurasiatheria</taxon>
        <taxon>Chiroptera</taxon>
        <taxon>Yinpterochiroptera</taxon>
        <taxon>Pteropodoidea</taxon>
        <taxon>Pteropodidae</taxon>
        <taxon>Rousettinae</taxon>
        <taxon>Rousettus</taxon>
    </lineage>
</organism>
<sequence>MGEGTACVHRGGVWQKSRKSLSTECGNFAVLVDLHISPQDSNKDTSWFSEQKKEEVCLLLKETIDSRVKEYLEVRKHHRPTNAEFTRSSPLSLKGYGFQITAYFLKRGIRLRCFGGSHSPELRVFPDRFVVCVSQLVFNRDLLAKKNEELVCMKKIYKQICLNIELL</sequence>
<dbReference type="Pfam" id="PF15744">
    <property type="entry name" value="UPF0492"/>
    <property type="match status" value="1"/>
</dbReference>